<evidence type="ECO:0000256" key="1">
    <source>
        <dbReference type="SAM" id="MobiDB-lite"/>
    </source>
</evidence>
<dbReference type="Gene3D" id="2.40.70.10">
    <property type="entry name" value="Acid Proteases"/>
    <property type="match status" value="1"/>
</dbReference>
<evidence type="ECO:0000313" key="3">
    <source>
        <dbReference type="Proteomes" id="UP001159363"/>
    </source>
</evidence>
<reference evidence="2 3" key="1">
    <citation type="submission" date="2023-02" db="EMBL/GenBank/DDBJ databases">
        <title>LHISI_Scaffold_Assembly.</title>
        <authorList>
            <person name="Stuart O.P."/>
            <person name="Cleave R."/>
            <person name="Magrath M.J.L."/>
            <person name="Mikheyev A.S."/>
        </authorList>
    </citation>
    <scope>NUCLEOTIDE SEQUENCE [LARGE SCALE GENOMIC DNA]</scope>
    <source>
        <strain evidence="2">Daus_M_001</strain>
        <tissue evidence="2">Leg muscle</tissue>
    </source>
</reference>
<dbReference type="EMBL" id="JARBHB010000003">
    <property type="protein sequence ID" value="KAJ8889524.1"/>
    <property type="molecule type" value="Genomic_DNA"/>
</dbReference>
<feature type="compositionally biased region" description="Basic and acidic residues" evidence="1">
    <location>
        <begin position="1"/>
        <end position="14"/>
    </location>
</feature>
<evidence type="ECO:0000313" key="2">
    <source>
        <dbReference type="EMBL" id="KAJ8889524.1"/>
    </source>
</evidence>
<organism evidence="2 3">
    <name type="scientific">Dryococelus australis</name>
    <dbReference type="NCBI Taxonomy" id="614101"/>
    <lineage>
        <taxon>Eukaryota</taxon>
        <taxon>Metazoa</taxon>
        <taxon>Ecdysozoa</taxon>
        <taxon>Arthropoda</taxon>
        <taxon>Hexapoda</taxon>
        <taxon>Insecta</taxon>
        <taxon>Pterygota</taxon>
        <taxon>Neoptera</taxon>
        <taxon>Polyneoptera</taxon>
        <taxon>Phasmatodea</taxon>
        <taxon>Verophasmatodea</taxon>
        <taxon>Anareolatae</taxon>
        <taxon>Phasmatidae</taxon>
        <taxon>Eurycanthinae</taxon>
        <taxon>Dryococelus</taxon>
    </lineage>
</organism>
<protein>
    <submittedName>
        <fullName evidence="2">Uncharacterized protein</fullName>
    </submittedName>
</protein>
<sequence length="127" mass="14066">MHVIGTHEDEKESGGSDDVAFIEDPERGRDVWIENKRINFKLDIGAAIKTIPSNIVIEMLPKVALMPTNITLKAFGVSVNKPKGVVNPICKVKGRKANLKFVVVNLQTTPLLGLQECEELGVIKKYR</sequence>
<gene>
    <name evidence="2" type="ORF">PR048_009023</name>
</gene>
<proteinExistence type="predicted"/>
<feature type="region of interest" description="Disordered" evidence="1">
    <location>
        <begin position="1"/>
        <end position="20"/>
    </location>
</feature>
<accession>A0ABQ9HZL9</accession>
<name>A0ABQ9HZL9_9NEOP</name>
<comment type="caution">
    <text evidence="2">The sequence shown here is derived from an EMBL/GenBank/DDBJ whole genome shotgun (WGS) entry which is preliminary data.</text>
</comment>
<dbReference type="Proteomes" id="UP001159363">
    <property type="component" value="Chromosome 3"/>
</dbReference>
<keyword evidence="3" id="KW-1185">Reference proteome</keyword>
<dbReference type="InterPro" id="IPR021109">
    <property type="entry name" value="Peptidase_aspartic_dom_sf"/>
</dbReference>